<dbReference type="EMBL" id="NAJO01000007">
    <property type="protein sequence ID" value="OQO11343.1"/>
    <property type="molecule type" value="Genomic_DNA"/>
</dbReference>
<organism evidence="10 11">
    <name type="scientific">Cryoendolithus antarcticus</name>
    <dbReference type="NCBI Taxonomy" id="1507870"/>
    <lineage>
        <taxon>Eukaryota</taxon>
        <taxon>Fungi</taxon>
        <taxon>Dikarya</taxon>
        <taxon>Ascomycota</taxon>
        <taxon>Pezizomycotina</taxon>
        <taxon>Dothideomycetes</taxon>
        <taxon>Dothideomycetidae</taxon>
        <taxon>Cladosporiales</taxon>
        <taxon>Cladosporiaceae</taxon>
        <taxon>Cryoendolithus</taxon>
    </lineage>
</organism>
<evidence type="ECO:0000256" key="4">
    <source>
        <dbReference type="ARBA" id="ARBA00047761"/>
    </source>
</evidence>
<dbReference type="InterPro" id="IPR039189">
    <property type="entry name" value="Fcp1"/>
</dbReference>
<gene>
    <name evidence="10" type="ORF">B0A48_05599</name>
</gene>
<reference evidence="11" key="1">
    <citation type="submission" date="2017-03" db="EMBL/GenBank/DDBJ databases">
        <title>Genomes of endolithic fungi from Antarctica.</title>
        <authorList>
            <person name="Coleine C."/>
            <person name="Masonjones S."/>
            <person name="Stajich J.E."/>
        </authorList>
    </citation>
    <scope>NUCLEOTIDE SEQUENCE [LARGE SCALE GENOMIC DNA]</scope>
    <source>
        <strain evidence="11">CCFEE 5527</strain>
    </source>
</reference>
<keyword evidence="11" id="KW-1185">Reference proteome</keyword>
<feature type="domain" description="BRCT" evidence="8">
    <location>
        <begin position="533"/>
        <end position="628"/>
    </location>
</feature>
<comment type="caution">
    <text evidence="10">The sequence shown here is derived from an EMBL/GenBank/DDBJ whole genome shotgun (WGS) entry which is preliminary data.</text>
</comment>
<dbReference type="InParanoid" id="A0A1V8TIX4"/>
<dbReference type="Gene3D" id="3.40.50.10190">
    <property type="entry name" value="BRCT domain"/>
    <property type="match status" value="1"/>
</dbReference>
<keyword evidence="3 6" id="KW-0539">Nucleus</keyword>
<comment type="function">
    <text evidence="6">This promotes the activity of RNA polymerase II.</text>
</comment>
<dbReference type="InterPro" id="IPR036420">
    <property type="entry name" value="BRCT_dom_sf"/>
</dbReference>
<comment type="catalytic activity">
    <reaction evidence="4 6">
        <text>O-phospho-L-seryl-[protein] + H2O = L-seryl-[protein] + phosphate</text>
        <dbReference type="Rhea" id="RHEA:20629"/>
        <dbReference type="Rhea" id="RHEA-COMP:9863"/>
        <dbReference type="Rhea" id="RHEA-COMP:11604"/>
        <dbReference type="ChEBI" id="CHEBI:15377"/>
        <dbReference type="ChEBI" id="CHEBI:29999"/>
        <dbReference type="ChEBI" id="CHEBI:43474"/>
        <dbReference type="ChEBI" id="CHEBI:83421"/>
        <dbReference type="EC" id="3.1.3.16"/>
    </reaction>
</comment>
<dbReference type="CDD" id="cd17729">
    <property type="entry name" value="BRCT_CTDP1"/>
    <property type="match status" value="1"/>
</dbReference>
<dbReference type="PANTHER" id="PTHR23081:SF36">
    <property type="entry name" value="RNA POLYMERASE II SUBUNIT A C-TERMINAL DOMAIN PHOSPHATASE"/>
    <property type="match status" value="1"/>
</dbReference>
<feature type="compositionally biased region" description="Acidic residues" evidence="7">
    <location>
        <begin position="655"/>
        <end position="667"/>
    </location>
</feature>
<comment type="catalytic activity">
    <reaction evidence="5 6">
        <text>O-phospho-L-threonyl-[protein] + H2O = L-threonyl-[protein] + phosphate</text>
        <dbReference type="Rhea" id="RHEA:47004"/>
        <dbReference type="Rhea" id="RHEA-COMP:11060"/>
        <dbReference type="Rhea" id="RHEA-COMP:11605"/>
        <dbReference type="ChEBI" id="CHEBI:15377"/>
        <dbReference type="ChEBI" id="CHEBI:30013"/>
        <dbReference type="ChEBI" id="CHEBI:43474"/>
        <dbReference type="ChEBI" id="CHEBI:61977"/>
        <dbReference type="EC" id="3.1.3.16"/>
    </reaction>
</comment>
<dbReference type="CDD" id="cd07521">
    <property type="entry name" value="HAD_FCP1-like"/>
    <property type="match status" value="1"/>
</dbReference>
<name>A0A1V8TIX4_9PEZI</name>
<feature type="domain" description="FCP1 homology" evidence="9">
    <location>
        <begin position="157"/>
        <end position="330"/>
    </location>
</feature>
<feature type="region of interest" description="Disordered" evidence="7">
    <location>
        <begin position="386"/>
        <end position="405"/>
    </location>
</feature>
<evidence type="ECO:0000259" key="9">
    <source>
        <dbReference type="PROSITE" id="PS50969"/>
    </source>
</evidence>
<dbReference type="PROSITE" id="PS50969">
    <property type="entry name" value="FCP1"/>
    <property type="match status" value="1"/>
</dbReference>
<dbReference type="SUPFAM" id="SSF52113">
    <property type="entry name" value="BRCT domain"/>
    <property type="match status" value="1"/>
</dbReference>
<dbReference type="Gene3D" id="3.40.50.1000">
    <property type="entry name" value="HAD superfamily/HAD-like"/>
    <property type="match status" value="1"/>
</dbReference>
<feature type="compositionally biased region" description="Acidic residues" evidence="7">
    <location>
        <begin position="710"/>
        <end position="734"/>
    </location>
</feature>
<dbReference type="InterPro" id="IPR023214">
    <property type="entry name" value="HAD_sf"/>
</dbReference>
<evidence type="ECO:0000256" key="5">
    <source>
        <dbReference type="ARBA" id="ARBA00048336"/>
    </source>
</evidence>
<accession>A0A1V8TIX4</accession>
<dbReference type="Pfam" id="PF00533">
    <property type="entry name" value="BRCT"/>
    <property type="match status" value="1"/>
</dbReference>
<feature type="region of interest" description="Disordered" evidence="7">
    <location>
        <begin position="355"/>
        <end position="376"/>
    </location>
</feature>
<feature type="compositionally biased region" description="Acidic residues" evidence="7">
    <location>
        <begin position="818"/>
        <end position="835"/>
    </location>
</feature>
<feature type="compositionally biased region" description="Polar residues" evidence="7">
    <location>
        <begin position="671"/>
        <end position="683"/>
    </location>
</feature>
<feature type="compositionally biased region" description="Low complexity" evidence="7">
    <location>
        <begin position="739"/>
        <end position="749"/>
    </location>
</feature>
<comment type="subcellular location">
    <subcellularLocation>
        <location evidence="1 6">Nucleus</location>
    </subcellularLocation>
</comment>
<feature type="compositionally biased region" description="Basic and acidic residues" evidence="7">
    <location>
        <begin position="691"/>
        <end position="702"/>
    </location>
</feature>
<dbReference type="InterPro" id="IPR004274">
    <property type="entry name" value="FCP1_dom"/>
</dbReference>
<proteinExistence type="predicted"/>
<dbReference type="Proteomes" id="UP000192596">
    <property type="component" value="Unassembled WGS sequence"/>
</dbReference>
<dbReference type="AlphaFoldDB" id="A0A1V8TIX4"/>
<feature type="compositionally biased region" description="Basic and acidic residues" evidence="7">
    <location>
        <begin position="355"/>
        <end position="367"/>
    </location>
</feature>
<dbReference type="InterPro" id="IPR011947">
    <property type="entry name" value="FCP1_euk"/>
</dbReference>
<evidence type="ECO:0000256" key="1">
    <source>
        <dbReference type="ARBA" id="ARBA00004123"/>
    </source>
</evidence>
<evidence type="ECO:0000256" key="6">
    <source>
        <dbReference type="RuleBase" id="RU366066"/>
    </source>
</evidence>
<dbReference type="NCBIfam" id="TIGR02250">
    <property type="entry name" value="FCP1_euk"/>
    <property type="match status" value="1"/>
</dbReference>
<evidence type="ECO:0000256" key="7">
    <source>
        <dbReference type="SAM" id="MobiDB-lite"/>
    </source>
</evidence>
<dbReference type="GO" id="GO:0008420">
    <property type="term" value="F:RNA polymerase II CTD heptapeptide repeat phosphatase activity"/>
    <property type="evidence" value="ECO:0007669"/>
    <property type="project" value="UniProtKB-UniRule"/>
</dbReference>
<dbReference type="PROSITE" id="PS50172">
    <property type="entry name" value="BRCT"/>
    <property type="match status" value="1"/>
</dbReference>
<dbReference type="InterPro" id="IPR036412">
    <property type="entry name" value="HAD-like_sf"/>
</dbReference>
<dbReference type="InterPro" id="IPR001357">
    <property type="entry name" value="BRCT_dom"/>
</dbReference>
<dbReference type="STRING" id="1507870.A0A1V8TIX4"/>
<dbReference type="SMART" id="SM00577">
    <property type="entry name" value="CPDc"/>
    <property type="match status" value="1"/>
</dbReference>
<dbReference type="SUPFAM" id="SSF56784">
    <property type="entry name" value="HAD-like"/>
    <property type="match status" value="1"/>
</dbReference>
<evidence type="ECO:0000313" key="11">
    <source>
        <dbReference type="Proteomes" id="UP000192596"/>
    </source>
</evidence>
<dbReference type="Pfam" id="PF03031">
    <property type="entry name" value="NIF"/>
    <property type="match status" value="1"/>
</dbReference>
<evidence type="ECO:0000259" key="8">
    <source>
        <dbReference type="PROSITE" id="PS50172"/>
    </source>
</evidence>
<feature type="region of interest" description="Disordered" evidence="7">
    <location>
        <begin position="654"/>
        <end position="835"/>
    </location>
</feature>
<protein>
    <recommendedName>
        <fullName evidence="6">RNA polymerase II subunit A C-terminal domain phosphatase</fullName>
        <ecNumber evidence="6">3.1.3.16</ecNumber>
    </recommendedName>
</protein>
<sequence length="851" mass="93442">MRLFTTANLRYPITVTRLRRKPGDALEQNQALFSYQYRLQVTEGTRDDPDSEELVERSFYSDFTSELEGTVSTLHIKEGDVITKRALVADIEEACTHSTQYGGICVNCGKNMDEVNFNTSIRGTDRATVNTTHANTALLMSQDEAGRADEEARRRLLEARKLTLVVDLDQTVIQACVEKTLAAWKNDPSNPNYEALQEVRTFDLVQGNQLVPYYLKLRPGLETFLREMSELYEMHIYTMATRDYALNVARIIDPDQKVFADRILSRDESGSMNAKFLKRLFPVNTKMVLVIDDRGDVWQWTPNLLKVKAYDFFVGIGDINSAFLPKRQELDAAPVPKTAKHHSSDESRQIAEDAKTVGEGDGDKASAETKTNGTVSAVDHMVSMAGSQDQETMQEKIEQQSQDLESQIAESPLLQKQKILDAADSEAEPSPAASAAAELLAPNGDHKTDTPPQDAPKYRHNLLQDDETEQAYLSTLGQRLREVHTAFFTSYDAALPAAETGRIAALRPDVSSRKPTLPDLSAIPDAAHIMASLRHRVLTGVHLVFSGVVPLGVNIHNHDTVIWAKTFGATVSESVAKKTTHVIASPERRTAKVRQAAKRGGRVAIVSVQWLFQCFMHWRRVSEDAYRIHTDATVNGTADLPNSFDGRGVLLSSSDESDVLTEPETETETPANGTATKPSSNLAIDTDWTELETHRPSLDRADSNPTLTEAPEDWGSIDDELNEFLGSDADDSETESVLSIRSADSPPSSSKKRKRGEGEADPDGDGGVAVKGDEEEGSRLQKRKKEALERTSSLTQVASAAGAGESTPSPGVDPGGGEAEEEEELEGEDELEGDDELEAALAAELDALEDE</sequence>
<dbReference type="SMART" id="SM00292">
    <property type="entry name" value="BRCT"/>
    <property type="match status" value="1"/>
</dbReference>
<dbReference type="PANTHER" id="PTHR23081">
    <property type="entry name" value="RNA POLYMERASE II CTD PHOSPHATASE"/>
    <property type="match status" value="1"/>
</dbReference>
<evidence type="ECO:0000256" key="2">
    <source>
        <dbReference type="ARBA" id="ARBA00022801"/>
    </source>
</evidence>
<dbReference type="EC" id="3.1.3.16" evidence="6"/>
<evidence type="ECO:0000313" key="10">
    <source>
        <dbReference type="EMBL" id="OQO11343.1"/>
    </source>
</evidence>
<dbReference type="Gene3D" id="1.10.287.10">
    <property type="entry name" value="S15/NS1, RNA-binding"/>
    <property type="match status" value="1"/>
</dbReference>
<evidence type="ECO:0000256" key="3">
    <source>
        <dbReference type="ARBA" id="ARBA00023242"/>
    </source>
</evidence>
<dbReference type="OrthoDB" id="10249888at2759"/>
<dbReference type="FunCoup" id="A0A1V8TIX4">
    <property type="interactions" value="1506"/>
</dbReference>
<dbReference type="GO" id="GO:0005634">
    <property type="term" value="C:nucleus"/>
    <property type="evidence" value="ECO:0007669"/>
    <property type="project" value="UniProtKB-SubCell"/>
</dbReference>
<keyword evidence="2 6" id="KW-0378">Hydrolase</keyword>